<evidence type="ECO:0000259" key="2">
    <source>
        <dbReference type="Pfam" id="PF10881"/>
    </source>
</evidence>
<feature type="transmembrane region" description="Helical" evidence="1">
    <location>
        <begin position="6"/>
        <end position="22"/>
    </location>
</feature>
<feature type="domain" description="DUF2726" evidence="2">
    <location>
        <begin position="42"/>
        <end position="149"/>
    </location>
</feature>
<evidence type="ECO:0000313" key="3">
    <source>
        <dbReference type="EMBL" id="OBX65812.1"/>
    </source>
</evidence>
<proteinExistence type="predicted"/>
<keyword evidence="1" id="KW-0472">Membrane</keyword>
<dbReference type="AlphaFoldDB" id="A0AA91FUQ2"/>
<reference evidence="3" key="1">
    <citation type="submission" date="2016-06" db="EMBL/GenBank/DDBJ databases">
        <title>Draft genome of Moraxella osloensis CCUG 67237.</title>
        <authorList>
            <person name="Salva-Serra F."/>
            <person name="Engstrom-Jakobsson H."/>
            <person name="Thorell K."/>
            <person name="Gonzales-Siles L."/>
            <person name="Karlsson R."/>
            <person name="Boulund F."/>
            <person name="Engstrand L."/>
            <person name="Kristiansson E."/>
            <person name="Moore E."/>
        </authorList>
    </citation>
    <scope>NUCLEOTIDE SEQUENCE [LARGE SCALE GENOMIC DNA]</scope>
    <source>
        <strain evidence="3">CCUG 67237</strain>
    </source>
</reference>
<comment type="caution">
    <text evidence="3">The sequence shown here is derived from an EMBL/GenBank/DDBJ whole genome shotgun (WGS) entry which is preliminary data.</text>
</comment>
<keyword evidence="1" id="KW-1133">Transmembrane helix</keyword>
<gene>
    <name evidence="3" type="ORF">A9299_07640</name>
</gene>
<protein>
    <recommendedName>
        <fullName evidence="2">DUF2726 domain-containing protein</fullName>
    </recommendedName>
</protein>
<keyword evidence="1" id="KW-0812">Transmembrane</keyword>
<organism evidence="3">
    <name type="scientific">Faucicola osloensis</name>
    <name type="common">Moraxella osloensis</name>
    <dbReference type="NCBI Taxonomy" id="34062"/>
    <lineage>
        <taxon>Bacteria</taxon>
        <taxon>Pseudomonadati</taxon>
        <taxon>Pseudomonadota</taxon>
        <taxon>Gammaproteobacteria</taxon>
        <taxon>Moraxellales</taxon>
        <taxon>Moraxellaceae</taxon>
        <taxon>Faucicola</taxon>
    </lineage>
</organism>
<dbReference type="EMBL" id="LZMT01000004">
    <property type="protein sequence ID" value="OBX65812.1"/>
    <property type="molecule type" value="Genomic_DNA"/>
</dbReference>
<dbReference type="Pfam" id="PF10881">
    <property type="entry name" value="DUF2726"/>
    <property type="match status" value="1"/>
</dbReference>
<accession>A0AA91FUQ2</accession>
<name>A0AA91FUQ2_FAUOS</name>
<dbReference type="InterPro" id="IPR024402">
    <property type="entry name" value="DUF2726"/>
</dbReference>
<sequence length="152" mass="17500">MFEMIFFALVIMLIVGFFLFILPKKNNQKSVASAEDTPITAKQLMTEHEKTMFQALNFLPDCHVFSQVALGAILKTKSWKTRNKFAQKIADFVVTDPFFNVLAVIELDDKSHDQKKEQDQARDKMLQDAGYKVLRYRVIPSPEKLAQDILTK</sequence>
<dbReference type="Gene3D" id="3.40.960.10">
    <property type="entry name" value="VSR Endonuclease"/>
    <property type="match status" value="1"/>
</dbReference>
<evidence type="ECO:0000256" key="1">
    <source>
        <dbReference type="SAM" id="Phobius"/>
    </source>
</evidence>